<evidence type="ECO:0000313" key="1">
    <source>
        <dbReference type="EMBL" id="GGU91547.1"/>
    </source>
</evidence>
<dbReference type="Pfam" id="PF12900">
    <property type="entry name" value="Pyridox_ox_2"/>
    <property type="match status" value="1"/>
</dbReference>
<keyword evidence="1" id="KW-0238">DNA-binding</keyword>
<organism evidence="1 2">
    <name type="scientific">Streptomyces albospinus</name>
    <dbReference type="NCBI Taxonomy" id="285515"/>
    <lineage>
        <taxon>Bacteria</taxon>
        <taxon>Bacillati</taxon>
        <taxon>Actinomycetota</taxon>
        <taxon>Actinomycetes</taxon>
        <taxon>Kitasatosporales</taxon>
        <taxon>Streptomycetaceae</taxon>
        <taxon>Streptomyces</taxon>
    </lineage>
</organism>
<sequence length="152" mass="16660">MQWENGLRQLDRQECLRFLTLVPIGRIVYTHEALPAVLPVNFSLDQDHAVVLRTSALSRMAHAVDGAVVAFEADSFDEAAQSGWSVIVIGRATLVTDRGEQERLRAVGLRSWVDVAEDAFIRIAPELVAGRLLKGHPHGGDERGRASLADVP</sequence>
<dbReference type="InterPro" id="IPR024747">
    <property type="entry name" value="Pyridox_Oxase-rel"/>
</dbReference>
<proteinExistence type="predicted"/>
<reference evidence="2" key="1">
    <citation type="journal article" date="2019" name="Int. J. Syst. Evol. Microbiol.">
        <title>The Global Catalogue of Microorganisms (GCM) 10K type strain sequencing project: providing services to taxonomists for standard genome sequencing and annotation.</title>
        <authorList>
            <consortium name="The Broad Institute Genomics Platform"/>
            <consortium name="The Broad Institute Genome Sequencing Center for Infectious Disease"/>
            <person name="Wu L."/>
            <person name="Ma J."/>
        </authorList>
    </citation>
    <scope>NUCLEOTIDE SEQUENCE [LARGE SCALE GENOMIC DNA]</scope>
    <source>
        <strain evidence="2">JCM 3399</strain>
    </source>
</reference>
<evidence type="ECO:0000313" key="2">
    <source>
        <dbReference type="Proteomes" id="UP000654471"/>
    </source>
</evidence>
<protein>
    <submittedName>
        <fullName evidence="1">DNA-binding protein</fullName>
    </submittedName>
</protein>
<dbReference type="InterPro" id="IPR012349">
    <property type="entry name" value="Split_barrel_FMN-bd"/>
</dbReference>
<dbReference type="SUPFAM" id="SSF50475">
    <property type="entry name" value="FMN-binding split barrel"/>
    <property type="match status" value="1"/>
</dbReference>
<dbReference type="EMBL" id="BMRP01000038">
    <property type="protein sequence ID" value="GGU91547.1"/>
    <property type="molecule type" value="Genomic_DNA"/>
</dbReference>
<dbReference type="Gene3D" id="2.30.110.10">
    <property type="entry name" value="Electron Transport, Fmn-binding Protein, Chain A"/>
    <property type="match status" value="1"/>
</dbReference>
<comment type="caution">
    <text evidence="1">The sequence shown here is derived from an EMBL/GenBank/DDBJ whole genome shotgun (WGS) entry which is preliminary data.</text>
</comment>
<dbReference type="GO" id="GO:0003677">
    <property type="term" value="F:DNA binding"/>
    <property type="evidence" value="ECO:0007669"/>
    <property type="project" value="UniProtKB-KW"/>
</dbReference>
<name>A0ABQ2VJI4_9ACTN</name>
<accession>A0ABQ2VJI4</accession>
<keyword evidence="2" id="KW-1185">Reference proteome</keyword>
<dbReference type="RefSeq" id="WP_189306600.1">
    <property type="nucleotide sequence ID" value="NZ_BMRP01000038.1"/>
</dbReference>
<dbReference type="Proteomes" id="UP000654471">
    <property type="component" value="Unassembled WGS sequence"/>
</dbReference>
<gene>
    <name evidence="1" type="ORF">GCM10010211_67910</name>
</gene>